<dbReference type="FunFam" id="3.40.50.720:FF:000041">
    <property type="entry name" value="D-3-phosphoglycerate dehydrogenase"/>
    <property type="match status" value="1"/>
</dbReference>
<dbReference type="PROSITE" id="PS00670">
    <property type="entry name" value="D_2_HYDROXYACID_DH_2"/>
    <property type="match status" value="1"/>
</dbReference>
<evidence type="ECO:0000256" key="2">
    <source>
        <dbReference type="ARBA" id="ARBA00022605"/>
    </source>
</evidence>
<dbReference type="AlphaFoldDB" id="A0A0W0ZJG6"/>
<dbReference type="GO" id="GO:0004617">
    <property type="term" value="F:phosphoglycerate dehydrogenase activity"/>
    <property type="evidence" value="ECO:0007669"/>
    <property type="project" value="UniProtKB-ARBA"/>
</dbReference>
<evidence type="ECO:0000256" key="1">
    <source>
        <dbReference type="ARBA" id="ARBA00005854"/>
    </source>
</evidence>
<protein>
    <submittedName>
        <fullName evidence="8">D-3-phosphoglycerate dehydrogenase</fullName>
    </submittedName>
</protein>
<evidence type="ECO:0000256" key="4">
    <source>
        <dbReference type="ARBA" id="ARBA00023027"/>
    </source>
</evidence>
<comment type="similarity">
    <text evidence="1 5">Belongs to the D-isomer specific 2-hydroxyacid dehydrogenase family.</text>
</comment>
<dbReference type="PATRIC" id="fig|947033.5.peg.2477"/>
<sequence>MKIAIIEPIGIPSKEIQSELSTHTVTECDSRNWSDEQLIEQVQDAHIIVLTNRPLSAKVIQAATELKFIAVAFAGIDHVDADAVQQRQIPVKNAAGYANTAVAELVLGLMISLARNIPANNKNIRQKAVTNTGTELKNKTLGIVGFGAIGAEVKRLASAFQMHTLTYDMNAQVTLEDLFSQSDFVTLHVPLTNETRGMVNLDLLSTMKKTAYLINCARGPIVNSAALKQALEQQLIAGAALDVFDIEPPLPTDYSLFDAPNLIVTPHIGFNTKEALRTKGELTIKNIKEFLKTEGL</sequence>
<dbReference type="STRING" id="947033.Lste_2336"/>
<dbReference type="GO" id="GO:0051287">
    <property type="term" value="F:NAD binding"/>
    <property type="evidence" value="ECO:0007669"/>
    <property type="project" value="InterPro"/>
</dbReference>
<evidence type="ECO:0000259" key="7">
    <source>
        <dbReference type="Pfam" id="PF02826"/>
    </source>
</evidence>
<dbReference type="RefSeq" id="WP_058511130.1">
    <property type="nucleotide sequence ID" value="NZ_LNYY01000019.1"/>
</dbReference>
<dbReference type="PROSITE" id="PS00671">
    <property type="entry name" value="D_2_HYDROXYACID_DH_3"/>
    <property type="match status" value="1"/>
</dbReference>
<dbReference type="Proteomes" id="UP000054926">
    <property type="component" value="Unassembled WGS sequence"/>
</dbReference>
<evidence type="ECO:0000259" key="6">
    <source>
        <dbReference type="Pfam" id="PF00389"/>
    </source>
</evidence>
<organism evidence="8 9">
    <name type="scientific">Legionella steelei</name>
    <dbReference type="NCBI Taxonomy" id="947033"/>
    <lineage>
        <taxon>Bacteria</taxon>
        <taxon>Pseudomonadati</taxon>
        <taxon>Pseudomonadota</taxon>
        <taxon>Gammaproteobacteria</taxon>
        <taxon>Legionellales</taxon>
        <taxon>Legionellaceae</taxon>
        <taxon>Legionella</taxon>
    </lineage>
</organism>
<evidence type="ECO:0000313" key="8">
    <source>
        <dbReference type="EMBL" id="KTD69178.1"/>
    </source>
</evidence>
<evidence type="ECO:0000256" key="5">
    <source>
        <dbReference type="RuleBase" id="RU003719"/>
    </source>
</evidence>
<evidence type="ECO:0000256" key="3">
    <source>
        <dbReference type="ARBA" id="ARBA00023002"/>
    </source>
</evidence>
<dbReference type="InterPro" id="IPR006140">
    <property type="entry name" value="D-isomer_DH_NAD-bd"/>
</dbReference>
<comment type="caution">
    <text evidence="8">The sequence shown here is derived from an EMBL/GenBank/DDBJ whole genome shotgun (WGS) entry which is preliminary data.</text>
</comment>
<dbReference type="OrthoDB" id="9805416at2"/>
<dbReference type="SUPFAM" id="SSF51735">
    <property type="entry name" value="NAD(P)-binding Rossmann-fold domains"/>
    <property type="match status" value="1"/>
</dbReference>
<dbReference type="EMBL" id="LNYY01000019">
    <property type="protein sequence ID" value="KTD69178.1"/>
    <property type="molecule type" value="Genomic_DNA"/>
</dbReference>
<dbReference type="GO" id="GO:0047545">
    <property type="term" value="F:(S)-2-hydroxyglutarate dehydrogenase activity"/>
    <property type="evidence" value="ECO:0007669"/>
    <property type="project" value="UniProtKB-ARBA"/>
</dbReference>
<dbReference type="InterPro" id="IPR006139">
    <property type="entry name" value="D-isomer_2_OHA_DH_cat_dom"/>
</dbReference>
<name>A0A0W0ZJG6_9GAMM</name>
<gene>
    <name evidence="8" type="ORF">Lste_2336</name>
</gene>
<dbReference type="GO" id="GO:0006564">
    <property type="term" value="P:L-serine biosynthetic process"/>
    <property type="evidence" value="ECO:0007669"/>
    <property type="project" value="UniProtKB-ARBA"/>
</dbReference>
<accession>A0A0W0ZJG6</accession>
<reference evidence="8 9" key="1">
    <citation type="submission" date="2015-11" db="EMBL/GenBank/DDBJ databases">
        <title>Genomic analysis of 38 Legionella species identifies large and diverse effector repertoires.</title>
        <authorList>
            <person name="Burstein D."/>
            <person name="Amaro F."/>
            <person name="Zusman T."/>
            <person name="Lifshitz Z."/>
            <person name="Cohen O."/>
            <person name="Gilbert J.A."/>
            <person name="Pupko T."/>
            <person name="Shuman H.A."/>
            <person name="Segal G."/>
        </authorList>
    </citation>
    <scope>NUCLEOTIDE SEQUENCE [LARGE SCALE GENOMIC DNA]</scope>
    <source>
        <strain evidence="8 9">IMVS3376</strain>
    </source>
</reference>
<keyword evidence="4" id="KW-0520">NAD</keyword>
<dbReference type="InterPro" id="IPR029752">
    <property type="entry name" value="D-isomer_DH_CS1"/>
</dbReference>
<dbReference type="InterPro" id="IPR029753">
    <property type="entry name" value="D-isomer_DH_CS"/>
</dbReference>
<dbReference type="Pfam" id="PF00389">
    <property type="entry name" value="2-Hacid_dh"/>
    <property type="match status" value="1"/>
</dbReference>
<dbReference type="InterPro" id="IPR036291">
    <property type="entry name" value="NAD(P)-bd_dom_sf"/>
</dbReference>
<keyword evidence="9" id="KW-1185">Reference proteome</keyword>
<dbReference type="Pfam" id="PF02826">
    <property type="entry name" value="2-Hacid_dh_C"/>
    <property type="match status" value="1"/>
</dbReference>
<dbReference type="SUPFAM" id="SSF52283">
    <property type="entry name" value="Formate/glycerate dehydrogenase catalytic domain-like"/>
    <property type="match status" value="1"/>
</dbReference>
<dbReference type="PROSITE" id="PS00065">
    <property type="entry name" value="D_2_HYDROXYACID_DH_1"/>
    <property type="match status" value="1"/>
</dbReference>
<proteinExistence type="inferred from homology"/>
<dbReference type="PANTHER" id="PTHR42789:SF1">
    <property type="entry name" value="D-ISOMER SPECIFIC 2-HYDROXYACID DEHYDROGENASE FAMILY PROTEIN (AFU_ORTHOLOGUE AFUA_6G10090)"/>
    <property type="match status" value="1"/>
</dbReference>
<dbReference type="Gene3D" id="3.40.50.720">
    <property type="entry name" value="NAD(P)-binding Rossmann-like Domain"/>
    <property type="match status" value="2"/>
</dbReference>
<keyword evidence="3 5" id="KW-0560">Oxidoreductase</keyword>
<evidence type="ECO:0000313" key="9">
    <source>
        <dbReference type="Proteomes" id="UP000054926"/>
    </source>
</evidence>
<keyword evidence="2" id="KW-0028">Amino-acid biosynthesis</keyword>
<dbReference type="PANTHER" id="PTHR42789">
    <property type="entry name" value="D-ISOMER SPECIFIC 2-HYDROXYACID DEHYDROGENASE FAMILY PROTEIN (AFU_ORTHOLOGUE AFUA_6G10090)"/>
    <property type="match status" value="1"/>
</dbReference>
<feature type="domain" description="D-isomer specific 2-hydroxyacid dehydrogenase NAD-binding" evidence="7">
    <location>
        <begin position="107"/>
        <end position="269"/>
    </location>
</feature>
<feature type="domain" description="D-isomer specific 2-hydroxyacid dehydrogenase catalytic" evidence="6">
    <location>
        <begin position="4"/>
        <end position="294"/>
    </location>
</feature>
<dbReference type="InterPro" id="IPR050857">
    <property type="entry name" value="D-2-hydroxyacid_DH"/>
</dbReference>